<feature type="domain" description="Ricin B lectin" evidence="2">
    <location>
        <begin position="40"/>
        <end position="150"/>
    </location>
</feature>
<feature type="signal peptide" evidence="1">
    <location>
        <begin position="1"/>
        <end position="26"/>
    </location>
</feature>
<dbReference type="Gene3D" id="2.80.10.50">
    <property type="match status" value="1"/>
</dbReference>
<protein>
    <submittedName>
        <fullName evidence="3">Ricin-type beta-trefoil lectin domain protein</fullName>
    </submittedName>
</protein>
<feature type="chain" id="PRO_5044342670" evidence="1">
    <location>
        <begin position="27"/>
        <end position="157"/>
    </location>
</feature>
<proteinExistence type="predicted"/>
<dbReference type="CDD" id="cd23415">
    <property type="entry name" value="beta-trefoil_Ricin_AH"/>
    <property type="match status" value="1"/>
</dbReference>
<keyword evidence="1" id="KW-0732">Signal</keyword>
<dbReference type="EMBL" id="CP163431">
    <property type="protein sequence ID" value="XDQ07669.1"/>
    <property type="molecule type" value="Genomic_DNA"/>
</dbReference>
<dbReference type="RefSeq" id="WP_369192439.1">
    <property type="nucleotide sequence ID" value="NZ_CP163431.1"/>
</dbReference>
<organism evidence="3">
    <name type="scientific">Streptomyces sp. R08</name>
    <dbReference type="NCBI Taxonomy" id="3238624"/>
    <lineage>
        <taxon>Bacteria</taxon>
        <taxon>Bacillati</taxon>
        <taxon>Actinomycetota</taxon>
        <taxon>Actinomycetes</taxon>
        <taxon>Kitasatosporales</taxon>
        <taxon>Streptomycetaceae</taxon>
        <taxon>Streptomyces</taxon>
    </lineage>
</organism>
<evidence type="ECO:0000256" key="1">
    <source>
        <dbReference type="SAM" id="SignalP"/>
    </source>
</evidence>
<dbReference type="AlphaFoldDB" id="A0AB39MRK7"/>
<dbReference type="PROSITE" id="PS50231">
    <property type="entry name" value="RICIN_B_LECTIN"/>
    <property type="match status" value="1"/>
</dbReference>
<gene>
    <name evidence="3" type="ORF">AB5J58_49175</name>
</gene>
<name>A0AB39MRK7_9ACTN</name>
<sequence length="157" mass="16667">MLKKITAIGAAAAALCWGLGTAPAQAAGMSYMQVNSAAYNLEECLDYRADYGPYTTGCNGGAYQTWLMVDAYETLTEIRQNVGDRLCLVARNGQPTMRPCLANDPAALWTVHSINAPAGQQLINNATKTCLVAGSGTIHRVSLNTCGSGLSRLWSAY</sequence>
<evidence type="ECO:0000259" key="2">
    <source>
        <dbReference type="Pfam" id="PF00652"/>
    </source>
</evidence>
<dbReference type="Pfam" id="PF00652">
    <property type="entry name" value="Ricin_B_lectin"/>
    <property type="match status" value="1"/>
</dbReference>
<evidence type="ECO:0000313" key="3">
    <source>
        <dbReference type="EMBL" id="XDQ07669.1"/>
    </source>
</evidence>
<reference evidence="3" key="1">
    <citation type="submission" date="2024-07" db="EMBL/GenBank/DDBJ databases">
        <authorList>
            <person name="Yu S.T."/>
        </authorList>
    </citation>
    <scope>NUCLEOTIDE SEQUENCE</scope>
    <source>
        <strain evidence="3">R08</strain>
    </source>
</reference>
<dbReference type="SUPFAM" id="SSF50370">
    <property type="entry name" value="Ricin B-like lectins"/>
    <property type="match status" value="1"/>
</dbReference>
<dbReference type="InterPro" id="IPR035992">
    <property type="entry name" value="Ricin_B-like_lectins"/>
</dbReference>
<accession>A0AB39MRK7</accession>
<dbReference type="InterPro" id="IPR000772">
    <property type="entry name" value="Ricin_B_lectin"/>
</dbReference>